<gene>
    <name evidence="2" type="ORF">HYQ42_10575</name>
</gene>
<organism evidence="2 3">
    <name type="scientific">Ruoffia tabacinasalis</name>
    <dbReference type="NCBI Taxonomy" id="87458"/>
    <lineage>
        <taxon>Bacteria</taxon>
        <taxon>Bacillati</taxon>
        <taxon>Bacillota</taxon>
        <taxon>Bacilli</taxon>
        <taxon>Lactobacillales</taxon>
        <taxon>Aerococcaceae</taxon>
        <taxon>Ruoffia</taxon>
    </lineage>
</organism>
<evidence type="ECO:0000256" key="1">
    <source>
        <dbReference type="SAM" id="MobiDB-lite"/>
    </source>
</evidence>
<proteinExistence type="predicted"/>
<accession>A0ABS0LM98</accession>
<keyword evidence="3" id="KW-1185">Reference proteome</keyword>
<comment type="caution">
    <text evidence="2">The sequence shown here is derived from an EMBL/GenBank/DDBJ whole genome shotgun (WGS) entry which is preliminary data.</text>
</comment>
<reference evidence="2 3" key="1">
    <citation type="submission" date="2020-07" db="EMBL/GenBank/DDBJ databases">
        <title>Facklamia lactis sp. nov., isolated from raw milk.</title>
        <authorList>
            <person name="Doll E.V."/>
            <person name="Huptas C."/>
            <person name="Staib L."/>
            <person name="Wenning M."/>
            <person name="Scherer S."/>
        </authorList>
    </citation>
    <scope>NUCLEOTIDE SEQUENCE [LARGE SCALE GENOMIC DNA]</scope>
    <source>
        <strain evidence="2 3">DSM 104272</strain>
    </source>
</reference>
<dbReference type="EMBL" id="JACCEL010000036">
    <property type="protein sequence ID" value="MBG9979222.1"/>
    <property type="molecule type" value="Genomic_DNA"/>
</dbReference>
<dbReference type="RefSeq" id="WP_197105252.1">
    <property type="nucleotide sequence ID" value="NZ_JACCEL010000036.1"/>
</dbReference>
<protein>
    <submittedName>
        <fullName evidence="2">Uncharacterized protein</fullName>
    </submittedName>
</protein>
<feature type="region of interest" description="Disordered" evidence="1">
    <location>
        <begin position="1"/>
        <end position="22"/>
    </location>
</feature>
<sequence>MSEKDTKKYQQEKSNNDHILTKEEQEQELEKLKKILEKHKDIFIRLKDK</sequence>
<dbReference type="Proteomes" id="UP000823401">
    <property type="component" value="Unassembled WGS sequence"/>
</dbReference>
<evidence type="ECO:0000313" key="3">
    <source>
        <dbReference type="Proteomes" id="UP000823401"/>
    </source>
</evidence>
<evidence type="ECO:0000313" key="2">
    <source>
        <dbReference type="EMBL" id="MBG9979222.1"/>
    </source>
</evidence>
<name>A0ABS0LM98_9LACT</name>